<feature type="region of interest" description="Disordered" evidence="1">
    <location>
        <begin position="224"/>
        <end position="266"/>
    </location>
</feature>
<dbReference type="Proteomes" id="UP000646548">
    <property type="component" value="Unassembled WGS sequence"/>
</dbReference>
<proteinExistence type="predicted"/>
<sequence>MIAIFLLLVDNLSLLSLGSLLTVHLGLAATLLIWRKQNSLYIERFRHGLPQSRTQRQLVTSVSGEEQELLWWMFHSSSPCTTPTKTLHRGTFNLLPLYLIILTLFSDTSQGDLEDSDVLQLQDRAGRLILENEDDLNTGSVHVSSDGLGFSGFSSPASVDEPVRQPFIHNLMNPGEAKISTRTDSIHAFQKSVLPTLTPPTRPEEDILFQWRLRRKLEQARESSSLHGSTFSWQAPRLSHPPASGLEQQTTTSQPAESSHKDDHLQAHKQIPPALPAYVVSSSSASQSVSRVPPHMHLLCDVLPCPVPSSHLKETQSISQELQESHNKVAHKTIQVPESSALCLGENLTSSPHTVEGEELSRPKIPEKNKNAKTKEPEKTGATKHKRKSARERGQKMVTPPKDQLQREKSHESCPTVYEPPPSPVHIAMGRVVSEVLFPVSPDPMVTTAKNSSVSPCEAQNSLKVISELLQKAEDSDETEFENDPLLQVLRQQRKWVKNQIRY</sequence>
<evidence type="ECO:0000313" key="3">
    <source>
        <dbReference type="EMBL" id="KAF6739715.1"/>
    </source>
</evidence>
<feature type="region of interest" description="Disordered" evidence="1">
    <location>
        <begin position="348"/>
        <end position="420"/>
    </location>
</feature>
<dbReference type="InterPro" id="IPR037646">
    <property type="entry name" value="PROSER3"/>
</dbReference>
<dbReference type="PANTHER" id="PTHR22045">
    <property type="entry name" value="PROLINE AND SERINE-RICH PROTEIN 3"/>
    <property type="match status" value="1"/>
</dbReference>
<protein>
    <submittedName>
        <fullName evidence="3">Proline and serine-rich protein 3</fullName>
    </submittedName>
</protein>
<keyword evidence="2" id="KW-0472">Membrane</keyword>
<organism evidence="3 4">
    <name type="scientific">Oryzias melastigma</name>
    <name type="common">Marine medaka</name>
    <dbReference type="NCBI Taxonomy" id="30732"/>
    <lineage>
        <taxon>Eukaryota</taxon>
        <taxon>Metazoa</taxon>
        <taxon>Chordata</taxon>
        <taxon>Craniata</taxon>
        <taxon>Vertebrata</taxon>
        <taxon>Euteleostomi</taxon>
        <taxon>Actinopterygii</taxon>
        <taxon>Neopterygii</taxon>
        <taxon>Teleostei</taxon>
        <taxon>Neoteleostei</taxon>
        <taxon>Acanthomorphata</taxon>
        <taxon>Ovalentaria</taxon>
        <taxon>Atherinomorphae</taxon>
        <taxon>Beloniformes</taxon>
        <taxon>Adrianichthyidae</taxon>
        <taxon>Oryziinae</taxon>
        <taxon>Oryzias</taxon>
    </lineage>
</organism>
<name>A0A834FT41_ORYME</name>
<evidence type="ECO:0000256" key="1">
    <source>
        <dbReference type="SAM" id="MobiDB-lite"/>
    </source>
</evidence>
<keyword evidence="2" id="KW-0812">Transmembrane</keyword>
<feature type="compositionally biased region" description="Basic and acidic residues" evidence="1">
    <location>
        <begin position="355"/>
        <end position="381"/>
    </location>
</feature>
<dbReference type="PANTHER" id="PTHR22045:SF6">
    <property type="entry name" value="PROLINE AND SERINE-RICH PROTEIN 3"/>
    <property type="match status" value="1"/>
</dbReference>
<gene>
    <name evidence="3" type="ORF">FQA47_004986</name>
</gene>
<dbReference type="AlphaFoldDB" id="A0A834FT41"/>
<evidence type="ECO:0000256" key="2">
    <source>
        <dbReference type="SAM" id="Phobius"/>
    </source>
</evidence>
<dbReference type="EMBL" id="WKFB01000004">
    <property type="protein sequence ID" value="KAF6739715.1"/>
    <property type="molecule type" value="Genomic_DNA"/>
</dbReference>
<accession>A0A834FT41</accession>
<feature type="transmembrane region" description="Helical" evidence="2">
    <location>
        <begin position="12"/>
        <end position="34"/>
    </location>
</feature>
<reference evidence="3" key="1">
    <citation type="journal article" name="BMC Genomics">
        <title>Long-read sequencing and de novo genome assembly of marine medaka (Oryzias melastigma).</title>
        <authorList>
            <person name="Liang P."/>
            <person name="Saqib H.S.A."/>
            <person name="Ni X."/>
            <person name="Shen Y."/>
        </authorList>
    </citation>
    <scope>NUCLEOTIDE SEQUENCE</scope>
    <source>
        <strain evidence="3">Bigg-433</strain>
    </source>
</reference>
<comment type="caution">
    <text evidence="3">The sequence shown here is derived from an EMBL/GenBank/DDBJ whole genome shotgun (WGS) entry which is preliminary data.</text>
</comment>
<feature type="compositionally biased region" description="Polar residues" evidence="1">
    <location>
        <begin position="224"/>
        <end position="233"/>
    </location>
</feature>
<feature type="compositionally biased region" description="Polar residues" evidence="1">
    <location>
        <begin position="246"/>
        <end position="257"/>
    </location>
</feature>
<evidence type="ECO:0000313" key="4">
    <source>
        <dbReference type="Proteomes" id="UP000646548"/>
    </source>
</evidence>
<keyword evidence="2" id="KW-1133">Transmembrane helix</keyword>